<accession>A0A438ECT9</accession>
<proteinExistence type="predicted"/>
<protein>
    <submittedName>
        <fullName evidence="1">Uncharacterized protein</fullName>
    </submittedName>
</protein>
<sequence>MDTSIDARLVDASLEIDGGIEVISFGSDTRALVVVHETTPILQTSCDVAVEDGGDATLVLEIPD</sequence>
<dbReference type="Proteomes" id="UP000288805">
    <property type="component" value="Unassembled WGS sequence"/>
</dbReference>
<evidence type="ECO:0000313" key="1">
    <source>
        <dbReference type="EMBL" id="RVW45667.1"/>
    </source>
</evidence>
<comment type="caution">
    <text evidence="1">The sequence shown here is derived from an EMBL/GenBank/DDBJ whole genome shotgun (WGS) entry which is preliminary data.</text>
</comment>
<dbReference type="EMBL" id="QGNW01001319">
    <property type="protein sequence ID" value="RVW45667.1"/>
    <property type="molecule type" value="Genomic_DNA"/>
</dbReference>
<reference evidence="1 2" key="1">
    <citation type="journal article" date="2018" name="PLoS Genet.">
        <title>Population sequencing reveals clonal diversity and ancestral inbreeding in the grapevine cultivar Chardonnay.</title>
        <authorList>
            <person name="Roach M.J."/>
            <person name="Johnson D.L."/>
            <person name="Bohlmann J."/>
            <person name="van Vuuren H.J."/>
            <person name="Jones S.J."/>
            <person name="Pretorius I.S."/>
            <person name="Schmidt S.A."/>
            <person name="Borneman A.R."/>
        </authorList>
    </citation>
    <scope>NUCLEOTIDE SEQUENCE [LARGE SCALE GENOMIC DNA]</scope>
    <source>
        <strain evidence="2">cv. Chardonnay</strain>
        <tissue evidence="1">Leaf</tissue>
    </source>
</reference>
<dbReference type="AlphaFoldDB" id="A0A438ECT9"/>
<evidence type="ECO:0000313" key="2">
    <source>
        <dbReference type="Proteomes" id="UP000288805"/>
    </source>
</evidence>
<name>A0A438ECT9_VITVI</name>
<gene>
    <name evidence="1" type="ORF">CK203_101188</name>
</gene>
<organism evidence="1 2">
    <name type="scientific">Vitis vinifera</name>
    <name type="common">Grape</name>
    <dbReference type="NCBI Taxonomy" id="29760"/>
    <lineage>
        <taxon>Eukaryota</taxon>
        <taxon>Viridiplantae</taxon>
        <taxon>Streptophyta</taxon>
        <taxon>Embryophyta</taxon>
        <taxon>Tracheophyta</taxon>
        <taxon>Spermatophyta</taxon>
        <taxon>Magnoliopsida</taxon>
        <taxon>eudicotyledons</taxon>
        <taxon>Gunneridae</taxon>
        <taxon>Pentapetalae</taxon>
        <taxon>rosids</taxon>
        <taxon>Vitales</taxon>
        <taxon>Vitaceae</taxon>
        <taxon>Viteae</taxon>
        <taxon>Vitis</taxon>
    </lineage>
</organism>